<accession>A0A7S0F6Y0</accession>
<dbReference type="EMBL" id="HBEP01029258">
    <property type="protein sequence ID" value="CAD8502259.1"/>
    <property type="molecule type" value="Transcribed_RNA"/>
</dbReference>
<dbReference type="Gene3D" id="3.90.180.10">
    <property type="entry name" value="Medium-chain alcohol dehydrogenases, catalytic domain"/>
    <property type="match status" value="1"/>
</dbReference>
<dbReference type="InterPro" id="IPR013154">
    <property type="entry name" value="ADH-like_N"/>
</dbReference>
<dbReference type="SUPFAM" id="SSF50129">
    <property type="entry name" value="GroES-like"/>
    <property type="match status" value="1"/>
</dbReference>
<dbReference type="PANTHER" id="PTHR11695">
    <property type="entry name" value="ALCOHOL DEHYDROGENASE RELATED"/>
    <property type="match status" value="1"/>
</dbReference>
<organism evidence="2">
    <name type="scientific">Phaeocystis antarctica</name>
    <dbReference type="NCBI Taxonomy" id="33657"/>
    <lineage>
        <taxon>Eukaryota</taxon>
        <taxon>Haptista</taxon>
        <taxon>Haptophyta</taxon>
        <taxon>Prymnesiophyceae</taxon>
        <taxon>Phaeocystales</taxon>
        <taxon>Phaeocystaceae</taxon>
        <taxon>Phaeocystis</taxon>
    </lineage>
</organism>
<dbReference type="SMART" id="SM00829">
    <property type="entry name" value="PKS_ER"/>
    <property type="match status" value="1"/>
</dbReference>
<dbReference type="InterPro" id="IPR020843">
    <property type="entry name" value="ER"/>
</dbReference>
<dbReference type="AlphaFoldDB" id="A0A7S0F6Y0"/>
<protein>
    <recommendedName>
        <fullName evidence="1">Enoyl reductase (ER) domain-containing protein</fullName>
    </recommendedName>
</protein>
<name>A0A7S0F6Y0_9EUKA</name>
<dbReference type="InterPro" id="IPR013149">
    <property type="entry name" value="ADH-like_C"/>
</dbReference>
<dbReference type="GO" id="GO:0016491">
    <property type="term" value="F:oxidoreductase activity"/>
    <property type="evidence" value="ECO:0007669"/>
    <property type="project" value="InterPro"/>
</dbReference>
<dbReference type="Pfam" id="PF00107">
    <property type="entry name" value="ADH_zinc_N"/>
    <property type="match status" value="1"/>
</dbReference>
<dbReference type="Pfam" id="PF08240">
    <property type="entry name" value="ADH_N"/>
    <property type="match status" value="1"/>
</dbReference>
<evidence type="ECO:0000259" key="1">
    <source>
        <dbReference type="SMART" id="SM00829"/>
    </source>
</evidence>
<dbReference type="PANTHER" id="PTHR11695:SF294">
    <property type="entry name" value="RETICULON-4-INTERACTING PROTEIN 1, MITOCHONDRIAL"/>
    <property type="match status" value="1"/>
</dbReference>
<proteinExistence type="predicted"/>
<sequence>MALPSKTSGEACASPGPDDLPSVMKAVTRGSAGVFSFDENYATPVLTSPTEVLVEIKAAAINPVDYKVGKMLLGPGVGLDFSGVVKQVGTGVTELAVGDEVFGTAAGSLAEFVTVDAGRIARKPSSLSFAQAAAMPTAYLTGLQSLRAGGVNGDSKVLVIGASGGCGSAGVQIAKALGAREIVGVASGKNAEMVRAQGADRVLDYQTQRLADEPADYDVVYDTATNSGAGEDYRASGRARLAPPRGERRPQYVAINGKATVWLRKLVGWQERDTTLILTDANTRDLAQLASMTDGTEPFGRTKRLAPVIFKTLPFAPNAVDEGFGLLKSRRVVGKVVFDMDRNTP</sequence>
<dbReference type="InterPro" id="IPR050700">
    <property type="entry name" value="YIM1/Zinc_Alcohol_DH_Fams"/>
</dbReference>
<dbReference type="CDD" id="cd08267">
    <property type="entry name" value="MDR1"/>
    <property type="match status" value="1"/>
</dbReference>
<dbReference type="Gene3D" id="3.40.50.720">
    <property type="entry name" value="NAD(P)-binding Rossmann-like Domain"/>
    <property type="match status" value="1"/>
</dbReference>
<gene>
    <name evidence="2" type="ORF">PANT1444_LOCUS16584</name>
</gene>
<evidence type="ECO:0000313" key="2">
    <source>
        <dbReference type="EMBL" id="CAD8502259.1"/>
    </source>
</evidence>
<dbReference type="InterPro" id="IPR036291">
    <property type="entry name" value="NAD(P)-bd_dom_sf"/>
</dbReference>
<dbReference type="SUPFAM" id="SSF51735">
    <property type="entry name" value="NAD(P)-binding Rossmann-fold domains"/>
    <property type="match status" value="1"/>
</dbReference>
<dbReference type="InterPro" id="IPR011032">
    <property type="entry name" value="GroES-like_sf"/>
</dbReference>
<reference evidence="2" key="1">
    <citation type="submission" date="2021-01" db="EMBL/GenBank/DDBJ databases">
        <authorList>
            <person name="Corre E."/>
            <person name="Pelletier E."/>
            <person name="Niang G."/>
            <person name="Scheremetjew M."/>
            <person name="Finn R."/>
            <person name="Kale V."/>
            <person name="Holt S."/>
            <person name="Cochrane G."/>
            <person name="Meng A."/>
            <person name="Brown T."/>
            <person name="Cohen L."/>
        </authorList>
    </citation>
    <scope>NUCLEOTIDE SEQUENCE</scope>
    <source>
        <strain evidence="2">CCMP1374</strain>
    </source>
</reference>
<feature type="domain" description="Enoyl reductase (ER)" evidence="1">
    <location>
        <begin position="30"/>
        <end position="338"/>
    </location>
</feature>